<keyword evidence="2" id="KW-0812">Transmembrane</keyword>
<dbReference type="RefSeq" id="WP_141614490.1">
    <property type="nucleotide sequence ID" value="NZ_CP041253.1"/>
</dbReference>
<evidence type="ECO:0000259" key="3">
    <source>
        <dbReference type="Pfam" id="PF06580"/>
    </source>
</evidence>
<gene>
    <name evidence="4" type="ORF">FKX85_09450</name>
</gene>
<feature type="transmembrane region" description="Helical" evidence="2">
    <location>
        <begin position="120"/>
        <end position="142"/>
    </location>
</feature>
<keyword evidence="1" id="KW-0175">Coiled coil</keyword>
<dbReference type="Pfam" id="PF06580">
    <property type="entry name" value="His_kinase"/>
    <property type="match status" value="1"/>
</dbReference>
<feature type="domain" description="Signal transduction histidine kinase internal region" evidence="3">
    <location>
        <begin position="162"/>
        <end position="237"/>
    </location>
</feature>
<keyword evidence="5" id="KW-1185">Reference proteome</keyword>
<dbReference type="PANTHER" id="PTHR34220">
    <property type="entry name" value="SENSOR HISTIDINE KINASE YPDA"/>
    <property type="match status" value="1"/>
</dbReference>
<evidence type="ECO:0000256" key="1">
    <source>
        <dbReference type="SAM" id="Coils"/>
    </source>
</evidence>
<sequence length="353" mass="41279">MLEVRRKNTLKVIIHLLVLGIIMSPALSFLTDDNVRSVSLFYFSITNVGLLLFYLINVIWLIPKFILNSKYLQYACFFLLFMAVFVCLNHYFRDIPPEMFPKHHSNEMREFKKPPVNFHFFMPSLIRFLMIMGLGTSIELILQFEREKKKYEELEKQKIINELNFLKNQLNPHFLFNALNNIYSLARKKSEDTTPAILLLSDMLRYVLYESGKDKVTLGQEVDFIKNYVSLEKLKYHPEIAPKINCSFSIENEQYPIEPLLFVTLIENAFKHGISYLAPSFIMISIKENHKEILLSVINSVGAQKDGVFTNTNTEGVGITNLRKRMQLLYPGKHSFKQVYENSTFKSFLTIRK</sequence>
<dbReference type="EMBL" id="CP041253">
    <property type="protein sequence ID" value="QDH79243.1"/>
    <property type="molecule type" value="Genomic_DNA"/>
</dbReference>
<name>A0A514CHE4_9BACT</name>
<dbReference type="PANTHER" id="PTHR34220:SF7">
    <property type="entry name" value="SENSOR HISTIDINE KINASE YPDA"/>
    <property type="match status" value="1"/>
</dbReference>
<evidence type="ECO:0000313" key="5">
    <source>
        <dbReference type="Proteomes" id="UP000316614"/>
    </source>
</evidence>
<dbReference type="Proteomes" id="UP000316614">
    <property type="component" value="Chromosome"/>
</dbReference>
<dbReference type="InterPro" id="IPR010559">
    <property type="entry name" value="Sig_transdc_His_kin_internal"/>
</dbReference>
<dbReference type="AlphaFoldDB" id="A0A514CHE4"/>
<feature type="transmembrane region" description="Helical" evidence="2">
    <location>
        <begin position="42"/>
        <end position="62"/>
    </location>
</feature>
<dbReference type="GO" id="GO:0016020">
    <property type="term" value="C:membrane"/>
    <property type="evidence" value="ECO:0007669"/>
    <property type="project" value="InterPro"/>
</dbReference>
<keyword evidence="2" id="KW-1133">Transmembrane helix</keyword>
<reference evidence="4 5" key="1">
    <citation type="submission" date="2019-06" db="EMBL/GenBank/DDBJ databases">
        <title>Echinicola alkalisoli sp. nov. isolated from saline soil.</title>
        <authorList>
            <person name="Sun J.-Q."/>
            <person name="Xu L."/>
        </authorList>
    </citation>
    <scope>NUCLEOTIDE SEQUENCE [LARGE SCALE GENOMIC DNA]</scope>
    <source>
        <strain evidence="4 5">LN3S3</strain>
    </source>
</reference>
<organism evidence="4 5">
    <name type="scientific">Echinicola soli</name>
    <dbReference type="NCBI Taxonomy" id="2591634"/>
    <lineage>
        <taxon>Bacteria</taxon>
        <taxon>Pseudomonadati</taxon>
        <taxon>Bacteroidota</taxon>
        <taxon>Cytophagia</taxon>
        <taxon>Cytophagales</taxon>
        <taxon>Cyclobacteriaceae</taxon>
        <taxon>Echinicola</taxon>
    </lineage>
</organism>
<protein>
    <recommendedName>
        <fullName evidence="3">Signal transduction histidine kinase internal region domain-containing protein</fullName>
    </recommendedName>
</protein>
<dbReference type="GO" id="GO:0000155">
    <property type="term" value="F:phosphorelay sensor kinase activity"/>
    <property type="evidence" value="ECO:0007669"/>
    <property type="project" value="InterPro"/>
</dbReference>
<dbReference type="KEGG" id="echi:FKX85_09450"/>
<feature type="transmembrane region" description="Helical" evidence="2">
    <location>
        <begin position="74"/>
        <end position="92"/>
    </location>
</feature>
<feature type="coiled-coil region" evidence="1">
    <location>
        <begin position="137"/>
        <end position="169"/>
    </location>
</feature>
<dbReference type="InterPro" id="IPR050640">
    <property type="entry name" value="Bact_2-comp_sensor_kinase"/>
</dbReference>
<evidence type="ECO:0000256" key="2">
    <source>
        <dbReference type="SAM" id="Phobius"/>
    </source>
</evidence>
<keyword evidence="2" id="KW-0472">Membrane</keyword>
<dbReference type="OrthoDB" id="9792992at2"/>
<feature type="transmembrane region" description="Helical" evidence="2">
    <location>
        <begin position="12"/>
        <end position="30"/>
    </location>
</feature>
<proteinExistence type="predicted"/>
<evidence type="ECO:0000313" key="4">
    <source>
        <dbReference type="EMBL" id="QDH79243.1"/>
    </source>
</evidence>
<accession>A0A514CHE4</accession>